<dbReference type="AlphaFoldDB" id="A0A0K2V0M0"/>
<reference evidence="1" key="1">
    <citation type="submission" date="2014-05" db="EMBL/GenBank/DDBJ databases">
        <authorList>
            <person name="Chronopoulou M."/>
        </authorList>
    </citation>
    <scope>NUCLEOTIDE SEQUENCE</scope>
    <source>
        <tissue evidence="1">Whole organism</tissue>
    </source>
</reference>
<name>A0A0K2V0M0_LEPSM</name>
<organism evidence="1">
    <name type="scientific">Lepeophtheirus salmonis</name>
    <name type="common">Salmon louse</name>
    <name type="synonym">Caligus salmonis</name>
    <dbReference type="NCBI Taxonomy" id="72036"/>
    <lineage>
        <taxon>Eukaryota</taxon>
        <taxon>Metazoa</taxon>
        <taxon>Ecdysozoa</taxon>
        <taxon>Arthropoda</taxon>
        <taxon>Crustacea</taxon>
        <taxon>Multicrustacea</taxon>
        <taxon>Hexanauplia</taxon>
        <taxon>Copepoda</taxon>
        <taxon>Siphonostomatoida</taxon>
        <taxon>Caligidae</taxon>
        <taxon>Lepeophtheirus</taxon>
    </lineage>
</organism>
<evidence type="ECO:0000313" key="1">
    <source>
        <dbReference type="EMBL" id="CDW44063.1"/>
    </source>
</evidence>
<sequence>MTGPRFSIRMTSRRTRRIPWSNNGSLMHFLKLQRDLMVFLIEVQLGEYEPSKLRRESLLLGSGYLPTSDILFRRQ</sequence>
<accession>A0A0K2V0M0</accession>
<proteinExistence type="predicted"/>
<dbReference type="EMBL" id="HACA01026702">
    <property type="protein sequence ID" value="CDW44063.1"/>
    <property type="molecule type" value="Transcribed_RNA"/>
</dbReference>
<protein>
    <submittedName>
        <fullName evidence="1">Uncharacterized protein</fullName>
    </submittedName>
</protein>